<evidence type="ECO:0000259" key="9">
    <source>
        <dbReference type="PROSITE" id="PS50113"/>
    </source>
</evidence>
<dbReference type="PANTHER" id="PTHR42878:SF15">
    <property type="entry name" value="BACTERIOPHYTOCHROME"/>
    <property type="match status" value="1"/>
</dbReference>
<dbReference type="InterPro" id="IPR000700">
    <property type="entry name" value="PAS-assoc_C"/>
</dbReference>
<reference evidence="11" key="1">
    <citation type="submission" date="2017-05" db="EMBL/GenBank/DDBJ databases">
        <title>Draft genome sequence of Geobacter pelophilus, a iron(III)-reducing bacteria.</title>
        <authorList>
            <person name="Aoyagi T."/>
            <person name="Koike H."/>
            <person name="Morita T."/>
            <person name="Sato Y."/>
            <person name="Habe H."/>
            <person name="Hori T."/>
        </authorList>
    </citation>
    <scope>NUCLEOTIDE SEQUENCE [LARGE SCALE GENOMIC DNA]</scope>
    <source>
        <strain evidence="11">Drf2</strain>
    </source>
</reference>
<dbReference type="Pfam" id="PF13426">
    <property type="entry name" value="PAS_9"/>
    <property type="match status" value="1"/>
</dbReference>
<dbReference type="Gene3D" id="3.30.450.20">
    <property type="entry name" value="PAS domain"/>
    <property type="match status" value="1"/>
</dbReference>
<dbReference type="SMART" id="SM00387">
    <property type="entry name" value="HATPase_c"/>
    <property type="match status" value="1"/>
</dbReference>
<dbReference type="InterPro" id="IPR004358">
    <property type="entry name" value="Sig_transdc_His_kin-like_C"/>
</dbReference>
<name>A0ABQ0MNX7_9BACT</name>
<dbReference type="InterPro" id="IPR003594">
    <property type="entry name" value="HATPase_dom"/>
</dbReference>
<comment type="caution">
    <text evidence="10">The sequence shown here is derived from an EMBL/GenBank/DDBJ whole genome shotgun (WGS) entry which is preliminary data.</text>
</comment>
<evidence type="ECO:0000256" key="3">
    <source>
        <dbReference type="ARBA" id="ARBA00022553"/>
    </source>
</evidence>
<dbReference type="InterPro" id="IPR000014">
    <property type="entry name" value="PAS"/>
</dbReference>
<dbReference type="InterPro" id="IPR036890">
    <property type="entry name" value="HATPase_C_sf"/>
</dbReference>
<dbReference type="CDD" id="cd00082">
    <property type="entry name" value="HisKA"/>
    <property type="match status" value="1"/>
</dbReference>
<dbReference type="InterPro" id="IPR050351">
    <property type="entry name" value="BphY/WalK/GraS-like"/>
</dbReference>
<dbReference type="PANTHER" id="PTHR42878">
    <property type="entry name" value="TWO-COMPONENT HISTIDINE KINASE"/>
    <property type="match status" value="1"/>
</dbReference>
<dbReference type="NCBIfam" id="TIGR00229">
    <property type="entry name" value="sensory_box"/>
    <property type="match status" value="1"/>
</dbReference>
<dbReference type="SMART" id="SM00388">
    <property type="entry name" value="HisKA"/>
    <property type="match status" value="1"/>
</dbReference>
<keyword evidence="5 10" id="KW-0418">Kinase</keyword>
<sequence length="358" mass="39595">MLLFENSLDAVFVSDADGTISAANKAACQLFGMTPEEFRRVGRAGLITSEELRLSSYVEERASAGTARGELEFVRKDGTTFIGEATSVLVDNPALFSFTIVRDISDRKRAEEAVAALAATLETRVTERTAELEAVVREQEAFSYSVSHDLRAPLRHINCYSSILAEDFAEELSTQAREYLSRICSSTNKMGKMIDHLLELSRVNRVDLALEPVDLSTMAEQVLQELKETDGKRRCEVVVAESITVLGDRILFMQLMGNLLGNAWKYTSSREDARIEFGMTQVDGEDAFFVRDNGVGFDMAYSSKLFGAFERLHGAEFPGVGIGLATAQRIVRRHGGRIWAEGAVGEGATFYFSLPVYF</sequence>
<dbReference type="PROSITE" id="PS50109">
    <property type="entry name" value="HIS_KIN"/>
    <property type="match status" value="1"/>
</dbReference>
<feature type="domain" description="PAS" evidence="8">
    <location>
        <begin position="1"/>
        <end position="38"/>
    </location>
</feature>
<dbReference type="GO" id="GO:0016301">
    <property type="term" value="F:kinase activity"/>
    <property type="evidence" value="ECO:0007669"/>
    <property type="project" value="UniProtKB-KW"/>
</dbReference>
<accession>A0ABQ0MNX7</accession>
<evidence type="ECO:0000313" key="10">
    <source>
        <dbReference type="EMBL" id="GAW68781.1"/>
    </source>
</evidence>
<dbReference type="SUPFAM" id="SSF55785">
    <property type="entry name" value="PYP-like sensor domain (PAS domain)"/>
    <property type="match status" value="1"/>
</dbReference>
<dbReference type="SUPFAM" id="SSF47384">
    <property type="entry name" value="Homodimeric domain of signal transducing histidine kinase"/>
    <property type="match status" value="1"/>
</dbReference>
<proteinExistence type="predicted"/>
<evidence type="ECO:0000256" key="4">
    <source>
        <dbReference type="ARBA" id="ARBA00022679"/>
    </source>
</evidence>
<dbReference type="Pfam" id="PF00512">
    <property type="entry name" value="HisKA"/>
    <property type="match status" value="1"/>
</dbReference>
<dbReference type="Gene3D" id="3.30.565.10">
    <property type="entry name" value="Histidine kinase-like ATPase, C-terminal domain"/>
    <property type="match status" value="1"/>
</dbReference>
<evidence type="ECO:0000256" key="2">
    <source>
        <dbReference type="ARBA" id="ARBA00012438"/>
    </source>
</evidence>
<evidence type="ECO:0000313" key="11">
    <source>
        <dbReference type="Proteomes" id="UP000194153"/>
    </source>
</evidence>
<keyword evidence="11" id="KW-1185">Reference proteome</keyword>
<dbReference type="InterPro" id="IPR003661">
    <property type="entry name" value="HisK_dim/P_dom"/>
</dbReference>
<dbReference type="PROSITE" id="PS50112">
    <property type="entry name" value="PAS"/>
    <property type="match status" value="1"/>
</dbReference>
<dbReference type="InterPro" id="IPR005467">
    <property type="entry name" value="His_kinase_dom"/>
</dbReference>
<feature type="domain" description="PAC" evidence="9">
    <location>
        <begin position="67"/>
        <end position="116"/>
    </location>
</feature>
<evidence type="ECO:0000256" key="1">
    <source>
        <dbReference type="ARBA" id="ARBA00000085"/>
    </source>
</evidence>
<feature type="domain" description="Histidine kinase" evidence="7">
    <location>
        <begin position="145"/>
        <end position="358"/>
    </location>
</feature>
<dbReference type="Gene3D" id="1.10.287.130">
    <property type="match status" value="1"/>
</dbReference>
<dbReference type="PROSITE" id="PS50113">
    <property type="entry name" value="PAC"/>
    <property type="match status" value="1"/>
</dbReference>
<dbReference type="Proteomes" id="UP000194153">
    <property type="component" value="Unassembled WGS sequence"/>
</dbReference>
<keyword evidence="6" id="KW-0472">Membrane</keyword>
<dbReference type="EMBL" id="BDQG01000001">
    <property type="protein sequence ID" value="GAW68781.1"/>
    <property type="molecule type" value="Genomic_DNA"/>
</dbReference>
<organism evidence="10 11">
    <name type="scientific">Geoanaerobacter pelophilus</name>
    <dbReference type="NCBI Taxonomy" id="60036"/>
    <lineage>
        <taxon>Bacteria</taxon>
        <taxon>Pseudomonadati</taxon>
        <taxon>Thermodesulfobacteriota</taxon>
        <taxon>Desulfuromonadia</taxon>
        <taxon>Geobacterales</taxon>
        <taxon>Geobacteraceae</taxon>
        <taxon>Geoanaerobacter</taxon>
    </lineage>
</organism>
<gene>
    <name evidence="10" type="ORF">GPEL0_01r5270</name>
</gene>
<evidence type="ECO:0000256" key="5">
    <source>
        <dbReference type="ARBA" id="ARBA00022777"/>
    </source>
</evidence>
<evidence type="ECO:0000259" key="7">
    <source>
        <dbReference type="PROSITE" id="PS50109"/>
    </source>
</evidence>
<keyword evidence="3" id="KW-0597">Phosphoprotein</keyword>
<protein>
    <recommendedName>
        <fullName evidence="2">histidine kinase</fullName>
        <ecNumber evidence="2">2.7.13.3</ecNumber>
    </recommendedName>
</protein>
<dbReference type="PRINTS" id="PR00344">
    <property type="entry name" value="BCTRLSENSOR"/>
</dbReference>
<dbReference type="SUPFAM" id="SSF55874">
    <property type="entry name" value="ATPase domain of HSP90 chaperone/DNA topoisomerase II/histidine kinase"/>
    <property type="match status" value="1"/>
</dbReference>
<evidence type="ECO:0000256" key="6">
    <source>
        <dbReference type="ARBA" id="ARBA00023136"/>
    </source>
</evidence>
<dbReference type="EC" id="2.7.13.3" evidence="2"/>
<keyword evidence="4" id="KW-0808">Transferase</keyword>
<dbReference type="CDD" id="cd00130">
    <property type="entry name" value="PAS"/>
    <property type="match status" value="1"/>
</dbReference>
<dbReference type="Pfam" id="PF02518">
    <property type="entry name" value="HATPase_c"/>
    <property type="match status" value="1"/>
</dbReference>
<evidence type="ECO:0000259" key="8">
    <source>
        <dbReference type="PROSITE" id="PS50112"/>
    </source>
</evidence>
<dbReference type="InterPro" id="IPR035965">
    <property type="entry name" value="PAS-like_dom_sf"/>
</dbReference>
<comment type="catalytic activity">
    <reaction evidence="1">
        <text>ATP + protein L-histidine = ADP + protein N-phospho-L-histidine.</text>
        <dbReference type="EC" id="2.7.13.3"/>
    </reaction>
</comment>
<dbReference type="InterPro" id="IPR036097">
    <property type="entry name" value="HisK_dim/P_sf"/>
</dbReference>